<evidence type="ECO:0000313" key="2">
    <source>
        <dbReference type="Proteomes" id="UP001396898"/>
    </source>
</evidence>
<gene>
    <name evidence="1" type="ORF">PG991_015051</name>
</gene>
<evidence type="ECO:0000313" key="1">
    <source>
        <dbReference type="EMBL" id="KAK7998572.1"/>
    </source>
</evidence>
<organism evidence="1 2">
    <name type="scientific">Apiospora marii</name>
    <dbReference type="NCBI Taxonomy" id="335849"/>
    <lineage>
        <taxon>Eukaryota</taxon>
        <taxon>Fungi</taxon>
        <taxon>Dikarya</taxon>
        <taxon>Ascomycota</taxon>
        <taxon>Pezizomycotina</taxon>
        <taxon>Sordariomycetes</taxon>
        <taxon>Xylariomycetidae</taxon>
        <taxon>Amphisphaeriales</taxon>
        <taxon>Apiosporaceae</taxon>
        <taxon>Apiospora</taxon>
    </lineage>
</organism>
<dbReference type="EMBL" id="JAQQWI010000021">
    <property type="protein sequence ID" value="KAK7998572.1"/>
    <property type="molecule type" value="Genomic_DNA"/>
</dbReference>
<dbReference type="Proteomes" id="UP001396898">
    <property type="component" value="Unassembled WGS sequence"/>
</dbReference>
<proteinExistence type="predicted"/>
<protein>
    <submittedName>
        <fullName evidence="1">Uncharacterized protein</fullName>
    </submittedName>
</protein>
<reference evidence="1 2" key="1">
    <citation type="submission" date="2023-01" db="EMBL/GenBank/DDBJ databases">
        <title>Analysis of 21 Apiospora genomes using comparative genomics revels a genus with tremendous synthesis potential of carbohydrate active enzymes and secondary metabolites.</title>
        <authorList>
            <person name="Sorensen T."/>
        </authorList>
    </citation>
    <scope>NUCLEOTIDE SEQUENCE [LARGE SCALE GENOMIC DNA]</scope>
    <source>
        <strain evidence="1 2">CBS 20057</strain>
    </source>
</reference>
<sequence>MYAIQFVSSTPLTDWWLLPGADASGIRQRPEEIEFVDINGDDTARTPRSSVTPAPAATTAIVPKERSPSVPFWVG</sequence>
<name>A0ABR1R3Q9_9PEZI</name>
<comment type="caution">
    <text evidence="1">The sequence shown here is derived from an EMBL/GenBank/DDBJ whole genome shotgun (WGS) entry which is preliminary data.</text>
</comment>
<keyword evidence="2" id="KW-1185">Reference proteome</keyword>
<accession>A0ABR1R3Q9</accession>